<reference evidence="1 2" key="1">
    <citation type="submission" date="2024-11" db="EMBL/GenBank/DDBJ databases">
        <title>A near-complete genome assembly of Cinchona calisaya.</title>
        <authorList>
            <person name="Lian D.C."/>
            <person name="Zhao X.W."/>
            <person name="Wei L."/>
        </authorList>
    </citation>
    <scope>NUCLEOTIDE SEQUENCE [LARGE SCALE GENOMIC DNA]</scope>
    <source>
        <tissue evidence="1">Nenye</tissue>
    </source>
</reference>
<evidence type="ECO:0000313" key="1">
    <source>
        <dbReference type="EMBL" id="KAL3521873.1"/>
    </source>
</evidence>
<dbReference type="Proteomes" id="UP001630127">
    <property type="component" value="Unassembled WGS sequence"/>
</dbReference>
<gene>
    <name evidence="1" type="ORF">ACH5RR_014707</name>
</gene>
<organism evidence="1 2">
    <name type="scientific">Cinchona calisaya</name>
    <dbReference type="NCBI Taxonomy" id="153742"/>
    <lineage>
        <taxon>Eukaryota</taxon>
        <taxon>Viridiplantae</taxon>
        <taxon>Streptophyta</taxon>
        <taxon>Embryophyta</taxon>
        <taxon>Tracheophyta</taxon>
        <taxon>Spermatophyta</taxon>
        <taxon>Magnoliopsida</taxon>
        <taxon>eudicotyledons</taxon>
        <taxon>Gunneridae</taxon>
        <taxon>Pentapetalae</taxon>
        <taxon>asterids</taxon>
        <taxon>lamiids</taxon>
        <taxon>Gentianales</taxon>
        <taxon>Rubiaceae</taxon>
        <taxon>Cinchonoideae</taxon>
        <taxon>Cinchoneae</taxon>
        <taxon>Cinchona</taxon>
    </lineage>
</organism>
<keyword evidence="2" id="KW-1185">Reference proteome</keyword>
<sequence length="144" mass="16858">MDNLQLKKILSSDISPAFEIFDCDVRIIHGSGGYEEFLDPMAMDTDKELMEISYILKDANRCSNFELRALVLTDFNISLHQHLETTREPTKQGQEIQANLQLCKDQKLTLKDLLARFSTKPTEWDFKLQRPMLSWEEYTVLEFH</sequence>
<evidence type="ECO:0000313" key="2">
    <source>
        <dbReference type="Proteomes" id="UP001630127"/>
    </source>
</evidence>
<accession>A0ABD2ZS85</accession>
<proteinExistence type="predicted"/>
<protein>
    <submittedName>
        <fullName evidence="1">Uncharacterized protein</fullName>
    </submittedName>
</protein>
<dbReference type="AlphaFoldDB" id="A0ABD2ZS85"/>
<dbReference type="EMBL" id="JBJUIK010000007">
    <property type="protein sequence ID" value="KAL3521873.1"/>
    <property type="molecule type" value="Genomic_DNA"/>
</dbReference>
<comment type="caution">
    <text evidence="1">The sequence shown here is derived from an EMBL/GenBank/DDBJ whole genome shotgun (WGS) entry which is preliminary data.</text>
</comment>
<name>A0ABD2ZS85_9GENT</name>